<dbReference type="EC" id="2.7.7.7" evidence="3 16"/>
<dbReference type="NCBIfam" id="TIGR01406">
    <property type="entry name" value="dnaQ_proteo"/>
    <property type="match status" value="1"/>
</dbReference>
<comment type="function">
    <text evidence="16">DNA polymerase III is a complex, multichain enzyme responsible for most of the replicative synthesis in bacteria. The epsilon subunit contain the editing function and is a proofreading 3'-5' exonuclease.</text>
</comment>
<dbReference type="Proteomes" id="UP001500631">
    <property type="component" value="Unassembled WGS sequence"/>
</dbReference>
<keyword evidence="7 16" id="KW-0235">DNA replication</keyword>
<evidence type="ECO:0000256" key="9">
    <source>
        <dbReference type="ARBA" id="ARBA00022723"/>
    </source>
</evidence>
<evidence type="ECO:0000256" key="16">
    <source>
        <dbReference type="RuleBase" id="RU364087"/>
    </source>
</evidence>
<comment type="catalytic activity">
    <reaction evidence="15 16">
        <text>DNA(n) + a 2'-deoxyribonucleoside 5'-triphosphate = DNA(n+1) + diphosphate</text>
        <dbReference type="Rhea" id="RHEA:22508"/>
        <dbReference type="Rhea" id="RHEA-COMP:17339"/>
        <dbReference type="Rhea" id="RHEA-COMP:17340"/>
        <dbReference type="ChEBI" id="CHEBI:33019"/>
        <dbReference type="ChEBI" id="CHEBI:61560"/>
        <dbReference type="ChEBI" id="CHEBI:173112"/>
        <dbReference type="EC" id="2.7.7.7"/>
    </reaction>
</comment>
<keyword evidence="12 16" id="KW-0460">Magnesium</keyword>
<dbReference type="InterPro" id="IPR013520">
    <property type="entry name" value="Ribonucl_H"/>
</dbReference>
<keyword evidence="11 16" id="KW-0269">Exonuclease</keyword>
<name>A0ABP9MPI7_9GAMM</name>
<evidence type="ECO:0000256" key="1">
    <source>
        <dbReference type="ARBA" id="ARBA00001936"/>
    </source>
</evidence>
<sequence length="229" mass="25199">MSRQIVLDTETTGMDPATGDRIVEIGCVEMVDRMLTGNHFHVYINPERDMPVEAFNVHGLSEEFLSDKPVFAKIAQDFVNYIDGGELIIHNAAFDMKFLDHELENIGLKSLSSQCSVIDSLKVARDMYPGQRNSLDALCKRLGIDNSKRTLHGALLDSEILAQVYLVMTGGQDSLFGGDTAIEQSVEVSQNLMAALADTAKVPSDKTRVIYANADEVSAHDAFVAKFKK</sequence>
<evidence type="ECO:0000256" key="13">
    <source>
        <dbReference type="ARBA" id="ARBA00022932"/>
    </source>
</evidence>
<dbReference type="CDD" id="cd06131">
    <property type="entry name" value="DNA_pol_III_epsilon_Ecoli_like"/>
    <property type="match status" value="1"/>
</dbReference>
<evidence type="ECO:0000256" key="11">
    <source>
        <dbReference type="ARBA" id="ARBA00022839"/>
    </source>
</evidence>
<keyword evidence="9 16" id="KW-0479">Metal-binding</keyword>
<evidence type="ECO:0000256" key="8">
    <source>
        <dbReference type="ARBA" id="ARBA00022722"/>
    </source>
</evidence>
<comment type="subunit">
    <text evidence="16">DNA polymerase III contains a core (composed of alpha, epsilon and theta chains) that associates with a tau subunit. This core dimerizes to form the POLIII' complex. PolIII' associates with the gamma complex (composed of gamma, delta, delta', psi and chi chains) and with the beta chain to form the complete DNA polymerase III complex.</text>
</comment>
<dbReference type="PANTHER" id="PTHR30231:SF41">
    <property type="entry name" value="DNA POLYMERASE III SUBUNIT EPSILON"/>
    <property type="match status" value="1"/>
</dbReference>
<dbReference type="InterPro" id="IPR036397">
    <property type="entry name" value="RNaseH_sf"/>
</dbReference>
<evidence type="ECO:0000313" key="19">
    <source>
        <dbReference type="Proteomes" id="UP001500631"/>
    </source>
</evidence>
<gene>
    <name evidence="16 18" type="primary">dnaQ</name>
    <name evidence="18" type="ORF">GCM10023338_10950</name>
</gene>
<evidence type="ECO:0000256" key="12">
    <source>
        <dbReference type="ARBA" id="ARBA00022842"/>
    </source>
</evidence>
<keyword evidence="6 16" id="KW-0548">Nucleotidyltransferase</keyword>
<proteinExistence type="predicted"/>
<keyword evidence="19" id="KW-1185">Reference proteome</keyword>
<keyword evidence="5 16" id="KW-0808">Transferase</keyword>
<evidence type="ECO:0000256" key="4">
    <source>
        <dbReference type="ARBA" id="ARBA00020352"/>
    </source>
</evidence>
<evidence type="ECO:0000256" key="5">
    <source>
        <dbReference type="ARBA" id="ARBA00022679"/>
    </source>
</evidence>
<evidence type="ECO:0000256" key="3">
    <source>
        <dbReference type="ARBA" id="ARBA00012417"/>
    </source>
</evidence>
<dbReference type="Pfam" id="PF00929">
    <property type="entry name" value="RNase_T"/>
    <property type="match status" value="1"/>
</dbReference>
<evidence type="ECO:0000256" key="14">
    <source>
        <dbReference type="ARBA" id="ARBA00023211"/>
    </source>
</evidence>
<dbReference type="RefSeq" id="WP_077925095.1">
    <property type="nucleotide sequence ID" value="NZ_BAABKE010000003.1"/>
</dbReference>
<comment type="caution">
    <text evidence="18">The sequence shown here is derived from an EMBL/GenBank/DDBJ whole genome shotgun (WGS) entry which is preliminary data.</text>
</comment>
<evidence type="ECO:0000256" key="7">
    <source>
        <dbReference type="ARBA" id="ARBA00022705"/>
    </source>
</evidence>
<evidence type="ECO:0000256" key="15">
    <source>
        <dbReference type="ARBA" id="ARBA00049244"/>
    </source>
</evidence>
<dbReference type="InterPro" id="IPR012337">
    <property type="entry name" value="RNaseH-like_sf"/>
</dbReference>
<accession>A0ABP9MPI7</accession>
<dbReference type="NCBIfam" id="NF004316">
    <property type="entry name" value="PRK05711.1"/>
    <property type="match status" value="1"/>
</dbReference>
<comment type="cofactor">
    <cofactor evidence="2 16">
        <name>Mg(2+)</name>
        <dbReference type="ChEBI" id="CHEBI:18420"/>
    </cofactor>
</comment>
<dbReference type="PANTHER" id="PTHR30231">
    <property type="entry name" value="DNA POLYMERASE III SUBUNIT EPSILON"/>
    <property type="match status" value="1"/>
</dbReference>
<evidence type="ECO:0000256" key="2">
    <source>
        <dbReference type="ARBA" id="ARBA00001946"/>
    </source>
</evidence>
<dbReference type="SMART" id="SM00479">
    <property type="entry name" value="EXOIII"/>
    <property type="match status" value="1"/>
</dbReference>
<evidence type="ECO:0000256" key="6">
    <source>
        <dbReference type="ARBA" id="ARBA00022695"/>
    </source>
</evidence>
<dbReference type="Gene3D" id="3.30.420.10">
    <property type="entry name" value="Ribonuclease H-like superfamily/Ribonuclease H"/>
    <property type="match status" value="1"/>
</dbReference>
<keyword evidence="10 16" id="KW-0378">Hydrolase</keyword>
<reference evidence="19" key="1">
    <citation type="journal article" date="2019" name="Int. J. Syst. Evol. Microbiol.">
        <title>The Global Catalogue of Microorganisms (GCM) 10K type strain sequencing project: providing services to taxonomists for standard genome sequencing and annotation.</title>
        <authorList>
            <consortium name="The Broad Institute Genomics Platform"/>
            <consortium name="The Broad Institute Genome Sequencing Center for Infectious Disease"/>
            <person name="Wu L."/>
            <person name="Ma J."/>
        </authorList>
    </citation>
    <scope>NUCLEOTIDE SEQUENCE [LARGE SCALE GENOMIC DNA]</scope>
    <source>
        <strain evidence="19">JCM 18424</strain>
    </source>
</reference>
<evidence type="ECO:0000313" key="18">
    <source>
        <dbReference type="EMBL" id="GAA5098447.1"/>
    </source>
</evidence>
<evidence type="ECO:0000256" key="10">
    <source>
        <dbReference type="ARBA" id="ARBA00022801"/>
    </source>
</evidence>
<dbReference type="NCBIfam" id="TIGR00573">
    <property type="entry name" value="dnaq"/>
    <property type="match status" value="1"/>
</dbReference>
<dbReference type="SUPFAM" id="SSF53098">
    <property type="entry name" value="Ribonuclease H-like"/>
    <property type="match status" value="1"/>
</dbReference>
<dbReference type="InterPro" id="IPR006309">
    <property type="entry name" value="DnaQ_proteo"/>
</dbReference>
<keyword evidence="13 16" id="KW-0239">DNA-directed DNA polymerase</keyword>
<organism evidence="18 19">
    <name type="scientific">Wohlfahrtiimonas larvae</name>
    <dbReference type="NCBI Taxonomy" id="1157986"/>
    <lineage>
        <taxon>Bacteria</taxon>
        <taxon>Pseudomonadati</taxon>
        <taxon>Pseudomonadota</taxon>
        <taxon>Gammaproteobacteria</taxon>
        <taxon>Cardiobacteriales</taxon>
        <taxon>Ignatzschineriaceae</taxon>
        <taxon>Wohlfahrtiimonas</taxon>
    </lineage>
</organism>
<keyword evidence="8 16" id="KW-0540">Nuclease</keyword>
<comment type="cofactor">
    <cofactor evidence="1 16">
        <name>Mn(2+)</name>
        <dbReference type="ChEBI" id="CHEBI:29035"/>
    </cofactor>
</comment>
<evidence type="ECO:0000259" key="17">
    <source>
        <dbReference type="SMART" id="SM00479"/>
    </source>
</evidence>
<dbReference type="InterPro" id="IPR006054">
    <property type="entry name" value="DnaQ"/>
</dbReference>
<keyword evidence="14 16" id="KW-0464">Manganese</keyword>
<feature type="domain" description="Exonuclease" evidence="17">
    <location>
        <begin position="3"/>
        <end position="174"/>
    </location>
</feature>
<protein>
    <recommendedName>
        <fullName evidence="4 16">DNA polymerase III subunit epsilon</fullName>
        <ecNumber evidence="3 16">2.7.7.7</ecNumber>
    </recommendedName>
</protein>
<dbReference type="EMBL" id="BAABKE010000003">
    <property type="protein sequence ID" value="GAA5098447.1"/>
    <property type="molecule type" value="Genomic_DNA"/>
</dbReference>